<keyword evidence="3" id="KW-1003">Cell membrane</keyword>
<evidence type="ECO:0000256" key="4">
    <source>
        <dbReference type="ARBA" id="ARBA00022692"/>
    </source>
</evidence>
<evidence type="ECO:0000256" key="1">
    <source>
        <dbReference type="ARBA" id="ARBA00004651"/>
    </source>
</evidence>
<comment type="similarity">
    <text evidence="2">Belongs to the MgtC/SapB family.</text>
</comment>
<name>A0ABX8RDC1_9CLOT</name>
<evidence type="ECO:0000256" key="6">
    <source>
        <dbReference type="ARBA" id="ARBA00023136"/>
    </source>
</evidence>
<dbReference type="InterPro" id="IPR049177">
    <property type="entry name" value="MgtC_SapB_SrpB_YhiD_N"/>
</dbReference>
<dbReference type="CDD" id="cd02116">
    <property type="entry name" value="ACT"/>
    <property type="match status" value="1"/>
</dbReference>
<evidence type="ECO:0000313" key="9">
    <source>
        <dbReference type="EMBL" id="QXM07062.1"/>
    </source>
</evidence>
<evidence type="ECO:0000256" key="7">
    <source>
        <dbReference type="SAM" id="Phobius"/>
    </source>
</evidence>
<evidence type="ECO:0000313" key="10">
    <source>
        <dbReference type="Proteomes" id="UP000886818"/>
    </source>
</evidence>
<feature type="transmembrane region" description="Helical" evidence="7">
    <location>
        <begin position="7"/>
        <end position="24"/>
    </location>
</feature>
<gene>
    <name evidence="9" type="ORF">KVH43_04960</name>
</gene>
<dbReference type="Proteomes" id="UP000886818">
    <property type="component" value="Chromosome"/>
</dbReference>
<dbReference type="PROSITE" id="PS51671">
    <property type="entry name" value="ACT"/>
    <property type="match status" value="1"/>
</dbReference>
<protein>
    <submittedName>
        <fullName evidence="9">MgtC/SapB family protein</fullName>
    </submittedName>
</protein>
<dbReference type="Pfam" id="PF02308">
    <property type="entry name" value="MgtC"/>
    <property type="match status" value="1"/>
</dbReference>
<evidence type="ECO:0000256" key="3">
    <source>
        <dbReference type="ARBA" id="ARBA00022475"/>
    </source>
</evidence>
<evidence type="ECO:0000259" key="8">
    <source>
        <dbReference type="PROSITE" id="PS51671"/>
    </source>
</evidence>
<dbReference type="RefSeq" id="WP_218283752.1">
    <property type="nucleotide sequence ID" value="NZ_CP078093.1"/>
</dbReference>
<evidence type="ECO:0000256" key="5">
    <source>
        <dbReference type="ARBA" id="ARBA00022989"/>
    </source>
</evidence>
<reference evidence="9" key="1">
    <citation type="submission" date="2021-07" db="EMBL/GenBank/DDBJ databases">
        <title>Complete genome sequence of Crassaminicella sp. 143-21, isolated from a deep-sea hydrothermal vent.</title>
        <authorList>
            <person name="Li X."/>
        </authorList>
    </citation>
    <scope>NUCLEOTIDE SEQUENCE</scope>
    <source>
        <strain evidence="9">143-21</strain>
    </source>
</reference>
<dbReference type="PANTHER" id="PTHR33778">
    <property type="entry name" value="PROTEIN MGTC"/>
    <property type="match status" value="1"/>
</dbReference>
<comment type="subcellular location">
    <subcellularLocation>
        <location evidence="1">Cell membrane</location>
        <topology evidence="1">Multi-pass membrane protein</topology>
    </subcellularLocation>
</comment>
<proteinExistence type="inferred from homology"/>
<feature type="transmembrane region" description="Helical" evidence="7">
    <location>
        <begin position="61"/>
        <end position="80"/>
    </location>
</feature>
<evidence type="ECO:0000256" key="2">
    <source>
        <dbReference type="ARBA" id="ARBA00009298"/>
    </source>
</evidence>
<dbReference type="EMBL" id="CP078093">
    <property type="protein sequence ID" value="QXM07062.1"/>
    <property type="molecule type" value="Genomic_DNA"/>
</dbReference>
<keyword evidence="10" id="KW-1185">Reference proteome</keyword>
<dbReference type="InterPro" id="IPR002912">
    <property type="entry name" value="ACT_dom"/>
</dbReference>
<feature type="transmembrane region" description="Helical" evidence="7">
    <location>
        <begin position="36"/>
        <end position="55"/>
    </location>
</feature>
<keyword evidence="4 7" id="KW-0812">Transmembrane</keyword>
<accession>A0ABX8RDC1</accession>
<sequence>MISINEIILRLVVATILGGLIGLERESKNRPAGLRTHILVSLGSCLLMLVSMYGFENGDPARLAAQVVSGIGFLGAGTILRDGNDISGLTTAASIWVSGGIGLAIGNGYYMGGAITSVIVLFSLVSLGFFERQIFVSKYKILQLECIERIGLLGEIGTVIAKNNITIKDIKISRKDDYDESTLEMIVTLTLNIAKNFSGELLSDQLYRIQGVKKVVWNDNFNS</sequence>
<keyword evidence="6 7" id="KW-0472">Membrane</keyword>
<organism evidence="9 10">
    <name type="scientific">Crassaminicella indica</name>
    <dbReference type="NCBI Taxonomy" id="2855394"/>
    <lineage>
        <taxon>Bacteria</taxon>
        <taxon>Bacillati</taxon>
        <taxon>Bacillota</taxon>
        <taxon>Clostridia</taxon>
        <taxon>Eubacteriales</taxon>
        <taxon>Clostridiaceae</taxon>
        <taxon>Crassaminicella</taxon>
    </lineage>
</organism>
<feature type="transmembrane region" description="Helical" evidence="7">
    <location>
        <begin position="111"/>
        <end position="130"/>
    </location>
</feature>
<dbReference type="InterPro" id="IPR003416">
    <property type="entry name" value="MgtC/SapB/SrpB/YhiD_fam"/>
</dbReference>
<feature type="domain" description="ACT" evidence="8">
    <location>
        <begin position="141"/>
        <end position="220"/>
    </location>
</feature>
<dbReference type="PANTHER" id="PTHR33778:SF1">
    <property type="entry name" value="MAGNESIUM TRANSPORTER YHID-RELATED"/>
    <property type="match status" value="1"/>
</dbReference>
<keyword evidence="5 7" id="KW-1133">Transmembrane helix</keyword>